<name>A0ABU1ISM6_9BACL</name>
<protein>
    <submittedName>
        <fullName evidence="1">SRSO17 transposase</fullName>
    </submittedName>
</protein>
<evidence type="ECO:0000313" key="2">
    <source>
        <dbReference type="Proteomes" id="UP001185012"/>
    </source>
</evidence>
<keyword evidence="2" id="KW-1185">Reference proteome</keyword>
<proteinExistence type="predicted"/>
<dbReference type="PANTHER" id="PTHR33627:SF1">
    <property type="entry name" value="TRANSPOSASE"/>
    <property type="match status" value="1"/>
</dbReference>
<sequence length="96" mass="10958">MHTISSMLPRVPLSSFVQVAGSRWAVEPYFQEAKGEVGLDHYEVRSWTGWYRHITLAMFAHAFLTVLRVQGIPSEPRKKGSGFFQSLTAFKRSWGL</sequence>
<dbReference type="Proteomes" id="UP001185012">
    <property type="component" value="Unassembled WGS sequence"/>
</dbReference>
<reference evidence="1 2" key="1">
    <citation type="submission" date="2023-07" db="EMBL/GenBank/DDBJ databases">
        <title>Genomic Encyclopedia of Type Strains, Phase IV (KMG-IV): sequencing the most valuable type-strain genomes for metagenomic binning, comparative biology and taxonomic classification.</title>
        <authorList>
            <person name="Goeker M."/>
        </authorList>
    </citation>
    <scope>NUCLEOTIDE SEQUENCE [LARGE SCALE GENOMIC DNA]</scope>
    <source>
        <strain evidence="1 2">DSM 45903</strain>
    </source>
</reference>
<comment type="caution">
    <text evidence="1">The sequence shown here is derived from an EMBL/GenBank/DDBJ whole genome shotgun (WGS) entry which is preliminary data.</text>
</comment>
<dbReference type="SUPFAM" id="SSF53098">
    <property type="entry name" value="Ribonuclease H-like"/>
    <property type="match status" value="1"/>
</dbReference>
<dbReference type="RefSeq" id="WP_374709393.1">
    <property type="nucleotide sequence ID" value="NZ_JAVDQG010000008.1"/>
</dbReference>
<organism evidence="1 2">
    <name type="scientific">Desmospora profundinema</name>
    <dbReference type="NCBI Taxonomy" id="1571184"/>
    <lineage>
        <taxon>Bacteria</taxon>
        <taxon>Bacillati</taxon>
        <taxon>Bacillota</taxon>
        <taxon>Bacilli</taxon>
        <taxon>Bacillales</taxon>
        <taxon>Thermoactinomycetaceae</taxon>
        <taxon>Desmospora</taxon>
    </lineage>
</organism>
<dbReference type="PANTHER" id="PTHR33627">
    <property type="entry name" value="TRANSPOSASE"/>
    <property type="match status" value="1"/>
</dbReference>
<gene>
    <name evidence="1" type="ORF">JOE21_003214</name>
</gene>
<dbReference type="EMBL" id="JAVDQG010000008">
    <property type="protein sequence ID" value="MDR6227199.1"/>
    <property type="molecule type" value="Genomic_DNA"/>
</dbReference>
<evidence type="ECO:0000313" key="1">
    <source>
        <dbReference type="EMBL" id="MDR6227199.1"/>
    </source>
</evidence>
<dbReference type="InterPro" id="IPR012337">
    <property type="entry name" value="RNaseH-like_sf"/>
</dbReference>
<accession>A0ABU1ISM6</accession>
<dbReference type="InterPro" id="IPR039365">
    <property type="entry name" value="IS701-like"/>
</dbReference>